<proteinExistence type="predicted"/>
<evidence type="ECO:0000313" key="1">
    <source>
        <dbReference type="EMBL" id="KAJ7567191.1"/>
    </source>
</evidence>
<sequence length="400" mass="43819">MFSDSQLSELQRSCSYNILKHNILQTMQNDNQSTHEWESRLPSMEELTPLTQSLISPELAIAFRIGKDAHKNEFHSTLSSPAFHADKPTDQVNRALAGNNQANGDTEGTRVLIPPFYHSQRQQLQGFRSYSSQFEINLLKNKESDSRIESGLFGSIVDGLPYELQQKKLAGKIGHGVDEEDGKEEVLSDISSKKGQNQVDGMDLDEADLPGGAETSGEEMGARTLKRPRLVWTPQLHKRFVDAVAHLGIKNAVPKTIMQLMNVEGLTRENVASHLQKYRLYLKRVQGLSTDGLSSSDPLFNTSPVPPTISSSAHFLPHSRNDSTAPPLAFMASPMLPLSLAGFKQAHVGSSLQGGGQDDAAFIARARALAHHSSSAAVEHQEKVSTSSQGVLTLFPMSSR</sequence>
<evidence type="ECO:0000313" key="2">
    <source>
        <dbReference type="Proteomes" id="UP001162992"/>
    </source>
</evidence>
<keyword evidence="2" id="KW-1185">Reference proteome</keyword>
<reference evidence="2" key="1">
    <citation type="journal article" date="2024" name="Proc. Natl. Acad. Sci. U.S.A.">
        <title>Extraordinary preservation of gene collinearity over three hundred million years revealed in homosporous lycophytes.</title>
        <authorList>
            <person name="Li C."/>
            <person name="Wickell D."/>
            <person name="Kuo L.Y."/>
            <person name="Chen X."/>
            <person name="Nie B."/>
            <person name="Liao X."/>
            <person name="Peng D."/>
            <person name="Ji J."/>
            <person name="Jenkins J."/>
            <person name="Williams M."/>
            <person name="Shu S."/>
            <person name="Plott C."/>
            <person name="Barry K."/>
            <person name="Rajasekar S."/>
            <person name="Grimwood J."/>
            <person name="Han X."/>
            <person name="Sun S."/>
            <person name="Hou Z."/>
            <person name="He W."/>
            <person name="Dai G."/>
            <person name="Sun C."/>
            <person name="Schmutz J."/>
            <person name="Leebens-Mack J.H."/>
            <person name="Li F.W."/>
            <person name="Wang L."/>
        </authorList>
    </citation>
    <scope>NUCLEOTIDE SEQUENCE [LARGE SCALE GENOMIC DNA]</scope>
    <source>
        <strain evidence="2">cv. PW_Plant_1</strain>
    </source>
</reference>
<name>A0ACC2EL50_DIPCM</name>
<organism evidence="1 2">
    <name type="scientific">Diphasiastrum complanatum</name>
    <name type="common">Issler's clubmoss</name>
    <name type="synonym">Lycopodium complanatum</name>
    <dbReference type="NCBI Taxonomy" id="34168"/>
    <lineage>
        <taxon>Eukaryota</taxon>
        <taxon>Viridiplantae</taxon>
        <taxon>Streptophyta</taxon>
        <taxon>Embryophyta</taxon>
        <taxon>Tracheophyta</taxon>
        <taxon>Lycopodiopsida</taxon>
        <taxon>Lycopodiales</taxon>
        <taxon>Lycopodiaceae</taxon>
        <taxon>Lycopodioideae</taxon>
        <taxon>Diphasiastrum</taxon>
    </lineage>
</organism>
<protein>
    <submittedName>
        <fullName evidence="1">Uncharacterized protein</fullName>
    </submittedName>
</protein>
<dbReference type="Proteomes" id="UP001162992">
    <property type="component" value="Chromosome 2"/>
</dbReference>
<dbReference type="EMBL" id="CM055093">
    <property type="protein sequence ID" value="KAJ7567191.1"/>
    <property type="molecule type" value="Genomic_DNA"/>
</dbReference>
<accession>A0ACC2EL50</accession>
<gene>
    <name evidence="1" type="ORF">O6H91_02G135700</name>
</gene>
<comment type="caution">
    <text evidence="1">The sequence shown here is derived from an EMBL/GenBank/DDBJ whole genome shotgun (WGS) entry which is preliminary data.</text>
</comment>